<dbReference type="SUPFAM" id="SSF57903">
    <property type="entry name" value="FYVE/PHD zinc finger"/>
    <property type="match status" value="1"/>
</dbReference>
<feature type="compositionally biased region" description="Polar residues" evidence="5">
    <location>
        <begin position="776"/>
        <end position="798"/>
    </location>
</feature>
<name>A0AA88VU20_9ASTE</name>
<feature type="domain" description="RING-type" evidence="6">
    <location>
        <begin position="33"/>
        <end position="90"/>
    </location>
</feature>
<protein>
    <recommendedName>
        <fullName evidence="6">RING-type domain-containing protein</fullName>
    </recommendedName>
</protein>
<feature type="region of interest" description="Disordered" evidence="5">
    <location>
        <begin position="1196"/>
        <end position="1253"/>
    </location>
</feature>
<gene>
    <name evidence="7" type="ORF">RJ639_008132</name>
</gene>
<evidence type="ECO:0000256" key="3">
    <source>
        <dbReference type="ARBA" id="ARBA00022833"/>
    </source>
</evidence>
<evidence type="ECO:0000313" key="8">
    <source>
        <dbReference type="Proteomes" id="UP001188597"/>
    </source>
</evidence>
<dbReference type="GO" id="GO:0016567">
    <property type="term" value="P:protein ubiquitination"/>
    <property type="evidence" value="ECO:0007669"/>
    <property type="project" value="TreeGrafter"/>
</dbReference>
<feature type="compositionally biased region" description="Basic and acidic residues" evidence="5">
    <location>
        <begin position="1104"/>
        <end position="1117"/>
    </location>
</feature>
<organism evidence="7 8">
    <name type="scientific">Escallonia herrerae</name>
    <dbReference type="NCBI Taxonomy" id="1293975"/>
    <lineage>
        <taxon>Eukaryota</taxon>
        <taxon>Viridiplantae</taxon>
        <taxon>Streptophyta</taxon>
        <taxon>Embryophyta</taxon>
        <taxon>Tracheophyta</taxon>
        <taxon>Spermatophyta</taxon>
        <taxon>Magnoliopsida</taxon>
        <taxon>eudicotyledons</taxon>
        <taxon>Gunneridae</taxon>
        <taxon>Pentapetalae</taxon>
        <taxon>asterids</taxon>
        <taxon>campanulids</taxon>
        <taxon>Escalloniales</taxon>
        <taxon>Escalloniaceae</taxon>
        <taxon>Escallonia</taxon>
    </lineage>
</organism>
<keyword evidence="8" id="KW-1185">Reference proteome</keyword>
<reference evidence="7" key="1">
    <citation type="submission" date="2022-12" db="EMBL/GenBank/DDBJ databases">
        <title>Draft genome assemblies for two species of Escallonia (Escalloniales).</title>
        <authorList>
            <person name="Chanderbali A."/>
            <person name="Dervinis C."/>
            <person name="Anghel I."/>
            <person name="Soltis D."/>
            <person name="Soltis P."/>
            <person name="Zapata F."/>
        </authorList>
    </citation>
    <scope>NUCLEOTIDE SEQUENCE</scope>
    <source>
        <strain evidence="7">UCBG64.0493</strain>
        <tissue evidence="7">Leaf</tissue>
    </source>
</reference>
<dbReference type="GO" id="GO:0061630">
    <property type="term" value="F:ubiquitin protein ligase activity"/>
    <property type="evidence" value="ECO:0007669"/>
    <property type="project" value="TreeGrafter"/>
</dbReference>
<sequence>MEVEFVTEGVSEGEPFAIDANTDDYSTFDGERCGICMDIVIDRGVLDCCQHWYIKYTSFEGVTGVVGGWGFCFSCIDNWATITSLCPLCQNEFQLITCVPVYDTIGSNNAEDDSHFRVDDWCIEGRNNTLTFPSYYIDEDAVICLEGDGCKVRSGSATIEEDSKLDTSIACDSCDKWYVMRYHAFCVGFDPEGTCENSWLCQRCVADELPQKSEGTPVMMSPNQLSPENASTERLAEAAFSGKMSVSVADAGETAVVVSLVEGSQGTGQLNGKMLSGLDACHDLDNDSVVCNFDANNHRFEAPSRVSVSVADAGETAIVVSMVEGNQMTEDPNGKILASFDGCKDVELEKFMSSSTVEECKLETTSSQGVSMEANFEAKELELSLSGVTSLTVPSNSLSCADLRTSSDEKVRKPSFFDGFGTSKSLQSSESLESGLDLHLGLNVGPTLSDEQIIHDLKANVSLNTASKRKHRDWRDAEHGEPRAKIDTIDTSKKVKAKGKSQLIHSKNQADGVVPKESKFSSLISVSKDDKLRCTSAKEKATTSIMDMVQGTDHRNHKRVPLINPADTSSRERDNPSGLRVKKIMRRAIEDKESSVLVQKLRKEIRDAVRNKSSREFGDNLFDPKLLAAFRAAVAGPLSESKRPSPLDLKAKKSLLQKGKIREGLTKKIYGIGGRRRRAWNRDCEIEFWKHRCSKTTKPEKIETLKSVLNLLRSSGNVDIKQGSERGTTSSILSRLYLADASVLPRKDNIKPVSALKATGIPEQAKGYPSRVTAFRPSSSNRSAKTPQTNVLSSQLSVPSIENEPTKIAVPNIKVEAASSKAHPNKSAEGKAISPSAMVGKSDDRTFDKRKWALQVLARKTAVKGKSAAEKQHIDNTVFRGYPLLARLPKDMLPILAPSRHNKIPISIRQAQLHRLTEHLLRKANQPVIHRTAETELAVADAVNIEREVADRSNSKLVYVNLCSQELLRRSDNNVPAISRENNPNPILAVPTDGLEEGTNKIPSGLEVDEALRNAGLLSDSPPNSPHHQMEEINEEEEPTKRIEEEDPDNVFELECQPDLDIYGDFEYDLEDEDLIGANAFKISKVQSGESKMKMLFSTLDSDRLDGVPESEDHVEPRGMGVSKGSSCLSEFQTDTNIGGSPVDKEENTQLDEGGEELSLAECEELYGPDKEPLIEKYPEKASIPNKVVTNEKVGSVEASEVPSEGHRKNLGTASVVHPSSGPEVSPNQSRKEVPLKEKLSNGDSKKQSESCNSVHKKVEAYIKEHVRPLCKSGVITVEQYRWAVGKTTEKIMKYHSRDTNAKFLIREGEKVKRLAEQYVETAQQTGKR</sequence>
<evidence type="ECO:0000256" key="1">
    <source>
        <dbReference type="ARBA" id="ARBA00022723"/>
    </source>
</evidence>
<feature type="region of interest" description="Disordered" evidence="5">
    <location>
        <begin position="819"/>
        <end position="844"/>
    </location>
</feature>
<evidence type="ECO:0000259" key="6">
    <source>
        <dbReference type="PROSITE" id="PS50089"/>
    </source>
</evidence>
<dbReference type="InterPro" id="IPR013083">
    <property type="entry name" value="Znf_RING/FYVE/PHD"/>
</dbReference>
<keyword evidence="1" id="KW-0479">Metal-binding</keyword>
<dbReference type="Gene3D" id="3.30.40.10">
    <property type="entry name" value="Zinc/RING finger domain, C3HC4 (zinc finger)"/>
    <property type="match status" value="2"/>
</dbReference>
<evidence type="ECO:0000256" key="4">
    <source>
        <dbReference type="PROSITE-ProRule" id="PRU00175"/>
    </source>
</evidence>
<evidence type="ECO:0000256" key="2">
    <source>
        <dbReference type="ARBA" id="ARBA00022771"/>
    </source>
</evidence>
<dbReference type="InterPro" id="IPR001841">
    <property type="entry name" value="Znf_RING"/>
</dbReference>
<proteinExistence type="predicted"/>
<dbReference type="Proteomes" id="UP001188597">
    <property type="component" value="Unassembled WGS sequence"/>
</dbReference>
<evidence type="ECO:0000256" key="5">
    <source>
        <dbReference type="SAM" id="MobiDB-lite"/>
    </source>
</evidence>
<dbReference type="EMBL" id="JAVXUP010001255">
    <property type="protein sequence ID" value="KAK3013972.1"/>
    <property type="molecule type" value="Genomic_DNA"/>
</dbReference>
<dbReference type="PROSITE" id="PS50089">
    <property type="entry name" value="ZF_RING_2"/>
    <property type="match status" value="1"/>
</dbReference>
<dbReference type="GO" id="GO:0008270">
    <property type="term" value="F:zinc ion binding"/>
    <property type="evidence" value="ECO:0007669"/>
    <property type="project" value="UniProtKB-KW"/>
</dbReference>
<evidence type="ECO:0000313" key="7">
    <source>
        <dbReference type="EMBL" id="KAK3013972.1"/>
    </source>
</evidence>
<dbReference type="PANTHER" id="PTHR15315:SF26">
    <property type="entry name" value="E3 UBIQUITIN-PROTEIN LIGASE NRDP1"/>
    <property type="match status" value="1"/>
</dbReference>
<feature type="region of interest" description="Disordered" evidence="5">
    <location>
        <begin position="1016"/>
        <end position="1044"/>
    </location>
</feature>
<accession>A0AA88VU20</accession>
<comment type="caution">
    <text evidence="7">The sequence shown here is derived from an EMBL/GenBank/DDBJ whole genome shotgun (WGS) entry which is preliminary data.</text>
</comment>
<feature type="compositionally biased region" description="Polar residues" evidence="5">
    <location>
        <begin position="1124"/>
        <end position="1139"/>
    </location>
</feature>
<feature type="compositionally biased region" description="Basic and acidic residues" evidence="5">
    <location>
        <begin position="1230"/>
        <end position="1249"/>
    </location>
</feature>
<dbReference type="InterPro" id="IPR011011">
    <property type="entry name" value="Znf_FYVE_PHD"/>
</dbReference>
<feature type="region of interest" description="Disordered" evidence="5">
    <location>
        <begin position="1104"/>
        <end position="1155"/>
    </location>
</feature>
<feature type="region of interest" description="Disordered" evidence="5">
    <location>
        <begin position="768"/>
        <end position="798"/>
    </location>
</feature>
<dbReference type="PANTHER" id="PTHR15315">
    <property type="entry name" value="RING FINGER PROTEIN 41, 151"/>
    <property type="match status" value="1"/>
</dbReference>
<keyword evidence="3" id="KW-0862">Zinc</keyword>
<keyword evidence="2 4" id="KW-0863">Zinc-finger</keyword>